<feature type="compositionally biased region" description="Low complexity" evidence="1">
    <location>
        <begin position="1"/>
        <end position="18"/>
    </location>
</feature>
<evidence type="ECO:0000313" key="4">
    <source>
        <dbReference type="Proteomes" id="UP000243797"/>
    </source>
</evidence>
<dbReference type="InterPro" id="IPR054448">
    <property type="entry name" value="HTH_put_ascomycetes"/>
</dbReference>
<dbReference type="EMBL" id="NKHZ01000001">
    <property type="protein sequence ID" value="PNS21964.1"/>
    <property type="molecule type" value="Genomic_DNA"/>
</dbReference>
<proteinExistence type="predicted"/>
<feature type="compositionally biased region" description="Polar residues" evidence="1">
    <location>
        <begin position="85"/>
        <end position="95"/>
    </location>
</feature>
<accession>A0A2K1R3U3</accession>
<dbReference type="OrthoDB" id="4085451at2759"/>
<name>A0A2K1R3U3_9PEZI</name>
<evidence type="ECO:0000259" key="2">
    <source>
        <dbReference type="Pfam" id="PF22943"/>
    </source>
</evidence>
<feature type="region of interest" description="Disordered" evidence="1">
    <location>
        <begin position="1"/>
        <end position="144"/>
    </location>
</feature>
<reference evidence="3 4" key="1">
    <citation type="submission" date="2017-06" db="EMBL/GenBank/DDBJ databases">
        <title>Draft genome sequence of a variant of Elsinoe murrayae.</title>
        <authorList>
            <person name="Cheng Q."/>
        </authorList>
    </citation>
    <scope>NUCLEOTIDE SEQUENCE [LARGE SCALE GENOMIC DNA]</scope>
    <source>
        <strain evidence="3 4">CQ-2017a</strain>
    </source>
</reference>
<comment type="caution">
    <text evidence="3">The sequence shown here is derived from an EMBL/GenBank/DDBJ whole genome shotgun (WGS) entry which is preliminary data.</text>
</comment>
<feature type="domain" description="Helix-turn-helix" evidence="2">
    <location>
        <begin position="178"/>
        <end position="221"/>
    </location>
</feature>
<dbReference type="InParanoid" id="A0A2K1R3U3"/>
<dbReference type="Proteomes" id="UP000243797">
    <property type="component" value="Unassembled WGS sequence"/>
</dbReference>
<evidence type="ECO:0000313" key="3">
    <source>
        <dbReference type="EMBL" id="PNS21964.1"/>
    </source>
</evidence>
<gene>
    <name evidence="3" type="ORF">CAC42_562</name>
</gene>
<dbReference type="Pfam" id="PF22943">
    <property type="entry name" value="HTH_68"/>
    <property type="match status" value="1"/>
</dbReference>
<dbReference type="AlphaFoldDB" id="A0A2K1R3U3"/>
<evidence type="ECO:0000256" key="1">
    <source>
        <dbReference type="SAM" id="MobiDB-lite"/>
    </source>
</evidence>
<organism evidence="3 4">
    <name type="scientific">Sphaceloma murrayae</name>
    <dbReference type="NCBI Taxonomy" id="2082308"/>
    <lineage>
        <taxon>Eukaryota</taxon>
        <taxon>Fungi</taxon>
        <taxon>Dikarya</taxon>
        <taxon>Ascomycota</taxon>
        <taxon>Pezizomycotina</taxon>
        <taxon>Dothideomycetes</taxon>
        <taxon>Dothideomycetidae</taxon>
        <taxon>Myriangiales</taxon>
        <taxon>Elsinoaceae</taxon>
        <taxon>Sphaceloma</taxon>
    </lineage>
</organism>
<keyword evidence="4" id="KW-1185">Reference proteome</keyword>
<protein>
    <recommendedName>
        <fullName evidence="2">Helix-turn-helix domain-containing protein</fullName>
    </recommendedName>
</protein>
<sequence>MGSSASKATRAAGTATRKYPSRPSPSSATTNAPNRPPPPAGATHQPGPTVYPESQATDTRTEAVNLDASDPDFARSLRSLGAVQPNPTLSTSSRFSGVLAGKGGARNPLEATSTEPRGGNAGSNFGEGIRAAAGGPPVGPDPRNNPALMVLKARERIAEEADREAGEMGRRGFQGRRFLDVGTIRQALSLRERGVAEEKVEDMLEVKKGTLRLLGTKGVFRPVEISDI</sequence>
<dbReference type="STRING" id="2082308.A0A2K1R3U3"/>